<protein>
    <submittedName>
        <fullName evidence="1">Uncharacterized protein</fullName>
    </submittedName>
</protein>
<sequence>MAMCVVDPLGRPAQQVQDKVYPFSPAVLIENQLNGPNVEYFFETGVCKIQILELGREQNHLSVALADKSGRRDA</sequence>
<comment type="caution">
    <text evidence="1">The sequence shown here is derived from an EMBL/GenBank/DDBJ whole genome shotgun (WGS) entry which is preliminary data.</text>
</comment>
<gene>
    <name evidence="1" type="ORF">OUZ56_007863</name>
</gene>
<proteinExistence type="predicted"/>
<evidence type="ECO:0000313" key="2">
    <source>
        <dbReference type="Proteomes" id="UP001234178"/>
    </source>
</evidence>
<dbReference type="EMBL" id="JAOYFB010000037">
    <property type="protein sequence ID" value="KAK4022394.1"/>
    <property type="molecule type" value="Genomic_DNA"/>
</dbReference>
<name>A0ABR0ABD0_9CRUS</name>
<reference evidence="1 2" key="1">
    <citation type="journal article" date="2023" name="Nucleic Acids Res.">
        <title>The hologenome of Daphnia magna reveals possible DNA methylation and microbiome-mediated evolution of the host genome.</title>
        <authorList>
            <person name="Chaturvedi A."/>
            <person name="Li X."/>
            <person name="Dhandapani V."/>
            <person name="Marshall H."/>
            <person name="Kissane S."/>
            <person name="Cuenca-Cambronero M."/>
            <person name="Asole G."/>
            <person name="Calvet F."/>
            <person name="Ruiz-Romero M."/>
            <person name="Marangio P."/>
            <person name="Guigo R."/>
            <person name="Rago D."/>
            <person name="Mirbahai L."/>
            <person name="Eastwood N."/>
            <person name="Colbourne J.K."/>
            <person name="Zhou J."/>
            <person name="Mallon E."/>
            <person name="Orsini L."/>
        </authorList>
    </citation>
    <scope>NUCLEOTIDE SEQUENCE [LARGE SCALE GENOMIC DNA]</scope>
    <source>
        <strain evidence="1">LRV0_1</strain>
    </source>
</reference>
<dbReference type="Proteomes" id="UP001234178">
    <property type="component" value="Unassembled WGS sequence"/>
</dbReference>
<organism evidence="1 2">
    <name type="scientific">Daphnia magna</name>
    <dbReference type="NCBI Taxonomy" id="35525"/>
    <lineage>
        <taxon>Eukaryota</taxon>
        <taxon>Metazoa</taxon>
        <taxon>Ecdysozoa</taxon>
        <taxon>Arthropoda</taxon>
        <taxon>Crustacea</taxon>
        <taxon>Branchiopoda</taxon>
        <taxon>Diplostraca</taxon>
        <taxon>Cladocera</taxon>
        <taxon>Anomopoda</taxon>
        <taxon>Daphniidae</taxon>
        <taxon>Daphnia</taxon>
    </lineage>
</organism>
<accession>A0ABR0ABD0</accession>
<keyword evidence="2" id="KW-1185">Reference proteome</keyword>
<evidence type="ECO:0000313" key="1">
    <source>
        <dbReference type="EMBL" id="KAK4022394.1"/>
    </source>
</evidence>